<reference evidence="1" key="2">
    <citation type="submission" date="2019-01" db="UniProtKB">
        <authorList>
            <consortium name="EnsemblPlants"/>
        </authorList>
    </citation>
    <scope>IDENTIFICATION</scope>
    <source>
        <strain evidence="1">cv. Heinz 1706</strain>
    </source>
</reference>
<reference evidence="1" key="1">
    <citation type="journal article" date="2012" name="Nature">
        <title>The tomato genome sequence provides insights into fleshy fruit evolution.</title>
        <authorList>
            <consortium name="Tomato Genome Consortium"/>
        </authorList>
    </citation>
    <scope>NUCLEOTIDE SEQUENCE [LARGE SCALE GENOMIC DNA]</scope>
    <source>
        <strain evidence="1">cv. Heinz 1706</strain>
    </source>
</reference>
<name>A0A3Q7HFX3_SOLLC</name>
<dbReference type="Gramene" id="Solyc07g054970.1.1">
    <property type="protein sequence ID" value="Solyc07g054970.1.1.1"/>
    <property type="gene ID" value="Solyc07g054970.1"/>
</dbReference>
<organism evidence="1">
    <name type="scientific">Solanum lycopersicum</name>
    <name type="common">Tomato</name>
    <name type="synonym">Lycopersicon esculentum</name>
    <dbReference type="NCBI Taxonomy" id="4081"/>
    <lineage>
        <taxon>Eukaryota</taxon>
        <taxon>Viridiplantae</taxon>
        <taxon>Streptophyta</taxon>
        <taxon>Embryophyta</taxon>
        <taxon>Tracheophyta</taxon>
        <taxon>Spermatophyta</taxon>
        <taxon>Magnoliopsida</taxon>
        <taxon>eudicotyledons</taxon>
        <taxon>Gunneridae</taxon>
        <taxon>Pentapetalae</taxon>
        <taxon>asterids</taxon>
        <taxon>lamiids</taxon>
        <taxon>Solanales</taxon>
        <taxon>Solanaceae</taxon>
        <taxon>Solanoideae</taxon>
        <taxon>Solaneae</taxon>
        <taxon>Solanum</taxon>
        <taxon>Solanum subgen. Lycopersicon</taxon>
    </lineage>
</organism>
<evidence type="ECO:0000313" key="2">
    <source>
        <dbReference type="Proteomes" id="UP000004994"/>
    </source>
</evidence>
<evidence type="ECO:0000313" key="1">
    <source>
        <dbReference type="EnsemblPlants" id="Solyc07g054970.1.1.1"/>
    </source>
</evidence>
<keyword evidence="2" id="KW-1185">Reference proteome</keyword>
<sequence>MKLEVESLGRDCRDSHVKKSQQRPSIVQSFPVCQIFRLIVCRSSIKRMSS</sequence>
<proteinExistence type="predicted"/>
<protein>
    <submittedName>
        <fullName evidence="1">Uncharacterized protein</fullName>
    </submittedName>
</protein>
<accession>A0A3Q7HFX3</accession>
<dbReference type="PaxDb" id="4081-Solyc07g054970.1.1"/>
<dbReference type="AlphaFoldDB" id="A0A3Q7HFX3"/>
<dbReference type="Proteomes" id="UP000004994">
    <property type="component" value="Chromosome 7"/>
</dbReference>
<dbReference type="EnsemblPlants" id="Solyc07g054970.1.1">
    <property type="protein sequence ID" value="Solyc07g054970.1.1.1"/>
    <property type="gene ID" value="Solyc07g054970.1"/>
</dbReference>
<dbReference type="InParanoid" id="A0A3Q7HFX3"/>